<accession>A0A1G5S2F0</accession>
<organism evidence="9 10">
    <name type="scientific">Pseudobutyrivibrio xylanivorans</name>
    <dbReference type="NCBI Taxonomy" id="185007"/>
    <lineage>
        <taxon>Bacteria</taxon>
        <taxon>Bacillati</taxon>
        <taxon>Bacillota</taxon>
        <taxon>Clostridia</taxon>
        <taxon>Lachnospirales</taxon>
        <taxon>Lachnospiraceae</taxon>
        <taxon>Pseudobutyrivibrio</taxon>
    </lineage>
</organism>
<gene>
    <name evidence="9" type="ORF">SAMN02910350_01937</name>
</gene>
<dbReference type="NCBIfam" id="NF009007">
    <property type="entry name" value="PRK12352.1"/>
    <property type="match status" value="1"/>
</dbReference>
<dbReference type="UniPathway" id="UPA00996">
    <property type="reaction ID" value="UER00366"/>
</dbReference>
<comment type="similarity">
    <text evidence="2 7">Belongs to the carbamate kinase family.</text>
</comment>
<dbReference type="SUPFAM" id="SSF53633">
    <property type="entry name" value="Carbamate kinase-like"/>
    <property type="match status" value="1"/>
</dbReference>
<dbReference type="GO" id="GO:0008804">
    <property type="term" value="F:carbamate kinase activity"/>
    <property type="evidence" value="ECO:0007669"/>
    <property type="project" value="UniProtKB-EC"/>
</dbReference>
<dbReference type="Gene3D" id="3.40.1160.10">
    <property type="entry name" value="Acetylglutamate kinase-like"/>
    <property type="match status" value="1"/>
</dbReference>
<evidence type="ECO:0000256" key="3">
    <source>
        <dbReference type="ARBA" id="ARBA00013070"/>
    </source>
</evidence>
<proteinExistence type="inferred from homology"/>
<dbReference type="CDD" id="cd04235">
    <property type="entry name" value="AAK_CK"/>
    <property type="match status" value="1"/>
</dbReference>
<keyword evidence="4 7" id="KW-0808">Transferase</keyword>
<evidence type="ECO:0000256" key="6">
    <source>
        <dbReference type="ARBA" id="ARBA00048467"/>
    </source>
</evidence>
<dbReference type="InterPro" id="IPR036393">
    <property type="entry name" value="AceGlu_kinase-like_sf"/>
</dbReference>
<evidence type="ECO:0000256" key="1">
    <source>
        <dbReference type="ARBA" id="ARBA00005118"/>
    </source>
</evidence>
<dbReference type="InterPro" id="IPR003964">
    <property type="entry name" value="Carb_kinase"/>
</dbReference>
<sequence length="310" mass="32959">MSKKRIVIALGHDALGTTVLEQWNATKRTAVAVAEFIGQDYQVVITHSNGPQVGMIHTALSEFYQNHPDYTPTPMSVCSAMSQGYIGYDLQQAIRSELVGRGIYKPVSTVLTQVTVDPYDEAFYKPTKIIGRILTEEEAEAEEAKGNHTVKVEGGFRRIVAAPKPMEIVEIDAIKALCDADQVVIAAGGGGIPVLTQDNKLKGASAVVEKDTAAGLLASELDADMLVILTSVTKVCKNFGQADEEPLDYISVADAKKMLAAGEFGATDMAPKIQAAIDYIGDSAIRKVLITKLSDAGNAVGGQTGTMIGK</sequence>
<protein>
    <recommendedName>
        <fullName evidence="3 7">Carbamate kinase</fullName>
    </recommendedName>
</protein>
<dbReference type="Proteomes" id="UP000199428">
    <property type="component" value="Unassembled WGS sequence"/>
</dbReference>
<comment type="pathway">
    <text evidence="1">Metabolic intermediate metabolism; carbamoyl phosphate degradation; CO(2) and NH(3) from carbamoyl phosphate: step 1/1.</text>
</comment>
<dbReference type="PANTHER" id="PTHR30409">
    <property type="entry name" value="CARBAMATE KINASE"/>
    <property type="match status" value="1"/>
</dbReference>
<dbReference type="AlphaFoldDB" id="A0A1G5S2F0"/>
<dbReference type="GO" id="GO:0019546">
    <property type="term" value="P:L-arginine deiminase pathway"/>
    <property type="evidence" value="ECO:0007669"/>
    <property type="project" value="TreeGrafter"/>
</dbReference>
<feature type="domain" description="Aspartate/glutamate/uridylate kinase" evidence="8">
    <location>
        <begin position="4"/>
        <end position="286"/>
    </location>
</feature>
<comment type="catalytic activity">
    <reaction evidence="6">
        <text>hydrogencarbonate + NH4(+) + ATP = carbamoyl phosphate + ADP + H2O + H(+)</text>
        <dbReference type="Rhea" id="RHEA:10152"/>
        <dbReference type="ChEBI" id="CHEBI:15377"/>
        <dbReference type="ChEBI" id="CHEBI:15378"/>
        <dbReference type="ChEBI" id="CHEBI:17544"/>
        <dbReference type="ChEBI" id="CHEBI:28938"/>
        <dbReference type="ChEBI" id="CHEBI:30616"/>
        <dbReference type="ChEBI" id="CHEBI:58228"/>
        <dbReference type="ChEBI" id="CHEBI:456216"/>
        <dbReference type="EC" id="2.7.2.2"/>
    </reaction>
</comment>
<keyword evidence="5 7" id="KW-0418">Kinase</keyword>
<dbReference type="PRINTS" id="PR01469">
    <property type="entry name" value="CARBMTKINASE"/>
</dbReference>
<dbReference type="Pfam" id="PF00696">
    <property type="entry name" value="AA_kinase"/>
    <property type="match status" value="1"/>
</dbReference>
<evidence type="ECO:0000313" key="9">
    <source>
        <dbReference type="EMBL" id="SCZ79749.1"/>
    </source>
</evidence>
<evidence type="ECO:0000256" key="2">
    <source>
        <dbReference type="ARBA" id="ARBA00011066"/>
    </source>
</evidence>
<evidence type="ECO:0000256" key="4">
    <source>
        <dbReference type="ARBA" id="ARBA00022679"/>
    </source>
</evidence>
<evidence type="ECO:0000256" key="7">
    <source>
        <dbReference type="PIRNR" id="PIRNR000723"/>
    </source>
</evidence>
<dbReference type="InterPro" id="IPR001048">
    <property type="entry name" value="Asp/Glu/Uridylate_kinase"/>
</dbReference>
<reference evidence="9 10" key="1">
    <citation type="submission" date="2016-10" db="EMBL/GenBank/DDBJ databases">
        <authorList>
            <person name="de Groot N.N."/>
        </authorList>
    </citation>
    <scope>NUCLEOTIDE SEQUENCE [LARGE SCALE GENOMIC DNA]</scope>
    <source>
        <strain evidence="9 10">DSM 10317</strain>
    </source>
</reference>
<dbReference type="RefSeq" id="WP_028247472.1">
    <property type="nucleotide sequence ID" value="NZ_FMWK01000010.1"/>
</dbReference>
<evidence type="ECO:0000259" key="8">
    <source>
        <dbReference type="Pfam" id="PF00696"/>
    </source>
</evidence>
<dbReference type="GO" id="GO:0005829">
    <property type="term" value="C:cytosol"/>
    <property type="evidence" value="ECO:0007669"/>
    <property type="project" value="TreeGrafter"/>
</dbReference>
<evidence type="ECO:0000313" key="10">
    <source>
        <dbReference type="Proteomes" id="UP000199428"/>
    </source>
</evidence>
<evidence type="ECO:0000256" key="5">
    <source>
        <dbReference type="ARBA" id="ARBA00022777"/>
    </source>
</evidence>
<dbReference type="EMBL" id="FMWK01000010">
    <property type="protein sequence ID" value="SCZ79749.1"/>
    <property type="molecule type" value="Genomic_DNA"/>
</dbReference>
<dbReference type="PANTHER" id="PTHR30409:SF1">
    <property type="entry name" value="CARBAMATE KINASE-RELATED"/>
    <property type="match status" value="1"/>
</dbReference>
<dbReference type="PIRSF" id="PIRSF000723">
    <property type="entry name" value="Carbamate_kin"/>
    <property type="match status" value="1"/>
</dbReference>
<name>A0A1G5S2F0_PSEXY</name>